<feature type="domain" description="Amidase" evidence="11">
    <location>
        <begin position="22"/>
        <end position="462"/>
    </location>
</feature>
<keyword evidence="5 10" id="KW-0436">Ligase</keyword>
<dbReference type="EMBL" id="NVVJ01000012">
    <property type="protein sequence ID" value="PCJ26228.1"/>
    <property type="molecule type" value="Genomic_DNA"/>
</dbReference>
<evidence type="ECO:0000256" key="1">
    <source>
        <dbReference type="ARBA" id="ARBA00008069"/>
    </source>
</evidence>
<dbReference type="Pfam" id="PF01425">
    <property type="entry name" value="Amidase"/>
    <property type="match status" value="1"/>
</dbReference>
<keyword evidence="7 10" id="KW-0067">ATP-binding</keyword>
<dbReference type="GO" id="GO:0030956">
    <property type="term" value="C:glutamyl-tRNA(Gln) amidotransferase complex"/>
    <property type="evidence" value="ECO:0007669"/>
    <property type="project" value="InterPro"/>
</dbReference>
<evidence type="ECO:0000256" key="2">
    <source>
        <dbReference type="ARBA" id="ARBA00011123"/>
    </source>
</evidence>
<dbReference type="GO" id="GO:0005524">
    <property type="term" value="F:ATP binding"/>
    <property type="evidence" value="ECO:0007669"/>
    <property type="project" value="UniProtKB-KW"/>
</dbReference>
<evidence type="ECO:0000313" key="12">
    <source>
        <dbReference type="EMBL" id="PCJ26228.1"/>
    </source>
</evidence>
<feature type="active site" description="Charge relay system" evidence="10">
    <location>
        <position position="151"/>
    </location>
</feature>
<comment type="catalytic activity">
    <reaction evidence="9 10">
        <text>L-glutamyl-tRNA(Gln) + L-glutamine + ATP + H2O = L-glutaminyl-tRNA(Gln) + L-glutamate + ADP + phosphate + H(+)</text>
        <dbReference type="Rhea" id="RHEA:17521"/>
        <dbReference type="Rhea" id="RHEA-COMP:9681"/>
        <dbReference type="Rhea" id="RHEA-COMP:9684"/>
        <dbReference type="ChEBI" id="CHEBI:15377"/>
        <dbReference type="ChEBI" id="CHEBI:15378"/>
        <dbReference type="ChEBI" id="CHEBI:29985"/>
        <dbReference type="ChEBI" id="CHEBI:30616"/>
        <dbReference type="ChEBI" id="CHEBI:43474"/>
        <dbReference type="ChEBI" id="CHEBI:58359"/>
        <dbReference type="ChEBI" id="CHEBI:78520"/>
        <dbReference type="ChEBI" id="CHEBI:78521"/>
        <dbReference type="ChEBI" id="CHEBI:456216"/>
        <dbReference type="EC" id="6.3.5.7"/>
    </reaction>
</comment>
<dbReference type="Proteomes" id="UP000218327">
    <property type="component" value="Unassembled WGS sequence"/>
</dbReference>
<dbReference type="PIRSF" id="PIRSF001221">
    <property type="entry name" value="Amidase_fungi"/>
    <property type="match status" value="1"/>
</dbReference>
<comment type="function">
    <text evidence="10">Allows the formation of correctly charged Gln-tRNA(Gln) through the transamidation of misacylated Glu-tRNA(Gln) in organisms which lack glutaminyl-tRNA synthetase. The reaction takes place in the presence of glutamine and ATP through an activated gamma-phospho-Glu-tRNA(Gln).</text>
</comment>
<evidence type="ECO:0000256" key="4">
    <source>
        <dbReference type="ARBA" id="ARBA00014428"/>
    </source>
</evidence>
<accession>A0A2A5B539</accession>
<evidence type="ECO:0000313" key="13">
    <source>
        <dbReference type="Proteomes" id="UP000218327"/>
    </source>
</evidence>
<comment type="similarity">
    <text evidence="1 10">Belongs to the amidase family. GatA subfamily.</text>
</comment>
<keyword evidence="12" id="KW-0808">Transferase</keyword>
<dbReference type="AlphaFoldDB" id="A0A2A5B539"/>
<feature type="active site" description="Acyl-ester intermediate" evidence="10">
    <location>
        <position position="175"/>
    </location>
</feature>
<name>A0A2A5B539_9GAMM</name>
<dbReference type="GO" id="GO:0006412">
    <property type="term" value="P:translation"/>
    <property type="evidence" value="ECO:0007669"/>
    <property type="project" value="UniProtKB-UniRule"/>
</dbReference>
<evidence type="ECO:0000256" key="10">
    <source>
        <dbReference type="HAMAP-Rule" id="MF_00120"/>
    </source>
</evidence>
<dbReference type="HAMAP" id="MF_00120">
    <property type="entry name" value="GatA"/>
    <property type="match status" value="1"/>
</dbReference>
<organism evidence="12 13">
    <name type="scientific">SAR86 cluster bacterium</name>
    <dbReference type="NCBI Taxonomy" id="2030880"/>
    <lineage>
        <taxon>Bacteria</taxon>
        <taxon>Pseudomonadati</taxon>
        <taxon>Pseudomonadota</taxon>
        <taxon>Gammaproteobacteria</taxon>
        <taxon>SAR86 cluster</taxon>
    </lineage>
</organism>
<feature type="active site" description="Charge relay system" evidence="10">
    <location>
        <position position="76"/>
    </location>
</feature>
<evidence type="ECO:0000256" key="6">
    <source>
        <dbReference type="ARBA" id="ARBA00022741"/>
    </source>
</evidence>
<comment type="caution">
    <text evidence="12">The sequence shown here is derived from an EMBL/GenBank/DDBJ whole genome shotgun (WGS) entry which is preliminary data.</text>
</comment>
<dbReference type="SUPFAM" id="SSF75304">
    <property type="entry name" value="Amidase signature (AS) enzymes"/>
    <property type="match status" value="1"/>
</dbReference>
<dbReference type="InterPro" id="IPR023631">
    <property type="entry name" value="Amidase_dom"/>
</dbReference>
<gene>
    <name evidence="10" type="primary">gatA</name>
    <name evidence="12" type="ORF">COA96_05665</name>
</gene>
<dbReference type="EC" id="6.3.5.7" evidence="3 10"/>
<dbReference type="PROSITE" id="PS00571">
    <property type="entry name" value="AMIDASES"/>
    <property type="match status" value="1"/>
</dbReference>
<dbReference type="NCBIfam" id="TIGR00132">
    <property type="entry name" value="gatA"/>
    <property type="match status" value="1"/>
</dbReference>
<evidence type="ECO:0000256" key="7">
    <source>
        <dbReference type="ARBA" id="ARBA00022840"/>
    </source>
</evidence>
<comment type="subunit">
    <text evidence="2 10">Heterotrimer of A, B and C subunits.</text>
</comment>
<dbReference type="InterPro" id="IPR036928">
    <property type="entry name" value="AS_sf"/>
</dbReference>
<proteinExistence type="inferred from homology"/>
<dbReference type="GO" id="GO:0016740">
    <property type="term" value="F:transferase activity"/>
    <property type="evidence" value="ECO:0007669"/>
    <property type="project" value="UniProtKB-KW"/>
</dbReference>
<dbReference type="PANTHER" id="PTHR11895:SF151">
    <property type="entry name" value="GLUTAMYL-TRNA(GLN) AMIDOTRANSFERASE SUBUNIT A"/>
    <property type="match status" value="1"/>
</dbReference>
<evidence type="ECO:0000259" key="11">
    <source>
        <dbReference type="Pfam" id="PF01425"/>
    </source>
</evidence>
<dbReference type="InterPro" id="IPR004412">
    <property type="entry name" value="GatA"/>
</dbReference>
<evidence type="ECO:0000256" key="5">
    <source>
        <dbReference type="ARBA" id="ARBA00022598"/>
    </source>
</evidence>
<protein>
    <recommendedName>
        <fullName evidence="4 10">Glutamyl-tRNA(Gln) amidotransferase subunit A</fullName>
        <shortName evidence="10">Glu-ADT subunit A</shortName>
        <ecNumber evidence="3 10">6.3.5.7</ecNumber>
    </recommendedName>
</protein>
<dbReference type="InterPro" id="IPR000120">
    <property type="entry name" value="Amidase"/>
</dbReference>
<keyword evidence="6 10" id="KW-0547">Nucleotide-binding</keyword>
<dbReference type="GO" id="GO:0050567">
    <property type="term" value="F:glutaminyl-tRNA synthase (glutamine-hydrolyzing) activity"/>
    <property type="evidence" value="ECO:0007669"/>
    <property type="project" value="UniProtKB-UniRule"/>
</dbReference>
<dbReference type="PANTHER" id="PTHR11895">
    <property type="entry name" value="TRANSAMIDASE"/>
    <property type="match status" value="1"/>
</dbReference>
<sequence length="487" mass="52245">MISSTVAELSIALKAGDISSVELTQAYLNRIAQYNGDLNAFITVCEESALEQAKAADAARAKGDTSLLLGIPLAHKDIFCTQGITTTCGSRMLENFISPYNATVVEKFSNAGVVMLGKTNMDEFAMGSSNETSFFGPVKNPWNNECVPGGSSGGSSAAVAADLCAMATGTDTGGSIRQPAAFCGITGLKPSYGRVSRWGMIAFASSLDQAGPICKSAEDAALMLNVMAGLDEKDSTSIDKPVEDYTASLGNSLEGLKIGIPKQHFAEGLSSEVEQAIRDALKEYEKMGAIIKEIDLPNSHLSVPAYYVIAPAEASANLSRYDGVRYGYRCENPVDLEDMYKRTRSEGFGEEVKRRIMIGTYALSAGFYDAYYRKAQKIRRLIKNDFSNALKEVDVIIGPTSPHTAFKLGSKSDPVSMYLEDIYTIAVNLAGLPAISIPAGSANGLPIGMHIVAGDFEEAKILNVAHQFQKLTDWHRQKPSQISGKEV</sequence>
<evidence type="ECO:0000256" key="8">
    <source>
        <dbReference type="ARBA" id="ARBA00022917"/>
    </source>
</evidence>
<evidence type="ECO:0000256" key="9">
    <source>
        <dbReference type="ARBA" id="ARBA00047407"/>
    </source>
</evidence>
<dbReference type="InterPro" id="IPR020556">
    <property type="entry name" value="Amidase_CS"/>
</dbReference>
<reference evidence="13" key="1">
    <citation type="submission" date="2017-08" db="EMBL/GenBank/DDBJ databases">
        <title>A dynamic microbial community with high functional redundancy inhabits the cold, oxic subseafloor aquifer.</title>
        <authorList>
            <person name="Tully B.J."/>
            <person name="Wheat C.G."/>
            <person name="Glazer B.T."/>
            <person name="Huber J.A."/>
        </authorList>
    </citation>
    <scope>NUCLEOTIDE SEQUENCE [LARGE SCALE GENOMIC DNA]</scope>
</reference>
<keyword evidence="8 10" id="KW-0648">Protein biosynthesis</keyword>
<dbReference type="Gene3D" id="3.90.1300.10">
    <property type="entry name" value="Amidase signature (AS) domain"/>
    <property type="match status" value="1"/>
</dbReference>
<evidence type="ECO:0000256" key="3">
    <source>
        <dbReference type="ARBA" id="ARBA00012739"/>
    </source>
</evidence>